<dbReference type="GO" id="GO:0016020">
    <property type="term" value="C:membrane"/>
    <property type="evidence" value="ECO:0007669"/>
    <property type="project" value="UniProtKB-SubCell"/>
</dbReference>
<dbReference type="InterPro" id="IPR042217">
    <property type="entry name" value="T4SS_VirB10/TrbI"/>
</dbReference>
<dbReference type="KEGG" id="lez:GLE_2820"/>
<evidence type="ECO:0000256" key="5">
    <source>
        <dbReference type="ARBA" id="ARBA00023136"/>
    </source>
</evidence>
<dbReference type="InterPro" id="IPR005498">
    <property type="entry name" value="T4SS_VirB10/TraB/TrbI"/>
</dbReference>
<dbReference type="Pfam" id="PF03743">
    <property type="entry name" value="TrbI"/>
    <property type="match status" value="1"/>
</dbReference>
<dbReference type="CDD" id="cd16429">
    <property type="entry name" value="VirB10"/>
    <property type="match status" value="1"/>
</dbReference>
<keyword evidence="5 7" id="KW-0472">Membrane</keyword>
<sequence length="409" mass="43470">MSQNMPPNQPGQPDNGNPQDGGSYGYAGANPYYGQQQGGEAAAPNLDANAPLLKSTDVQRLNRKALLFLGGIVLLLLVVAFFLLKSATGSDDKPKKVDEEVISVPDAPVTTQQPPAPLPPLPQEPVPVEPIPVAPQQPQQQQRAEGEADMRDRGPSLVERRMAGDGGSNNGNASSDGMTAADQQYLQALTQQQNGGQAPARAEREMPTSAQPLYNPDTLLLRGTYIRCVMETRIITDVPGFTSCVVTEPIYSVNGRRLLLPKGSKVSGRYQNNNGDIKRVAVVWDRITTPTGLDVNMASPGVDNLGGAGIPGQYDAHWGSRIASALLISLISDAFKYAGAKNGPESTTATPGGTVITQPYESNTAKAMERLANQALDKSVNRPATITINQGSVVNIYVAKDVDFSSVLR</sequence>
<dbReference type="EMBL" id="CP013140">
    <property type="protein sequence ID" value="ALN58168.1"/>
    <property type="molecule type" value="Genomic_DNA"/>
</dbReference>
<dbReference type="PATRIC" id="fig|69.6.peg.2777"/>
<dbReference type="STRING" id="69.GLE_2820"/>
<feature type="transmembrane region" description="Helical" evidence="7">
    <location>
        <begin position="65"/>
        <end position="84"/>
    </location>
</feature>
<evidence type="ECO:0000256" key="7">
    <source>
        <dbReference type="SAM" id="Phobius"/>
    </source>
</evidence>
<evidence type="ECO:0000313" key="8">
    <source>
        <dbReference type="EMBL" id="ALN58168.1"/>
    </source>
</evidence>
<evidence type="ECO:0000256" key="6">
    <source>
        <dbReference type="SAM" id="MobiDB-lite"/>
    </source>
</evidence>
<evidence type="ECO:0000313" key="9">
    <source>
        <dbReference type="Proteomes" id="UP000061569"/>
    </source>
</evidence>
<dbReference type="AlphaFoldDB" id="A0A0S2DIL1"/>
<dbReference type="Proteomes" id="UP000061569">
    <property type="component" value="Chromosome"/>
</dbReference>
<proteinExistence type="inferred from homology"/>
<organism evidence="8 9">
    <name type="scientific">Lysobacter enzymogenes</name>
    <dbReference type="NCBI Taxonomy" id="69"/>
    <lineage>
        <taxon>Bacteria</taxon>
        <taxon>Pseudomonadati</taxon>
        <taxon>Pseudomonadota</taxon>
        <taxon>Gammaproteobacteria</taxon>
        <taxon>Lysobacterales</taxon>
        <taxon>Lysobacteraceae</taxon>
        <taxon>Lysobacter</taxon>
    </lineage>
</organism>
<name>A0A0S2DIL1_LYSEN</name>
<dbReference type="OrthoDB" id="9766860at2"/>
<evidence type="ECO:0000256" key="4">
    <source>
        <dbReference type="ARBA" id="ARBA00022989"/>
    </source>
</evidence>
<protein>
    <submittedName>
        <fullName evidence="8">VirB10 protein</fullName>
    </submittedName>
</protein>
<feature type="region of interest" description="Disordered" evidence="6">
    <location>
        <begin position="105"/>
        <end position="152"/>
    </location>
</feature>
<dbReference type="Gene3D" id="2.40.128.260">
    <property type="entry name" value="Type IV secretion system, VirB10/TraB/TrbI"/>
    <property type="match status" value="2"/>
</dbReference>
<feature type="compositionally biased region" description="Pro residues" evidence="6">
    <location>
        <begin position="114"/>
        <end position="135"/>
    </location>
</feature>
<comment type="similarity">
    <text evidence="2">Belongs to the TrbI/VirB10 family.</text>
</comment>
<feature type="compositionally biased region" description="Low complexity" evidence="6">
    <location>
        <begin position="1"/>
        <end position="21"/>
    </location>
</feature>
<keyword evidence="3 7" id="KW-0812">Transmembrane</keyword>
<dbReference type="RefSeq" id="WP_057947839.1">
    <property type="nucleotide sequence ID" value="NZ_CP110813.1"/>
</dbReference>
<keyword evidence="4 7" id="KW-1133">Transmembrane helix</keyword>
<evidence type="ECO:0000256" key="2">
    <source>
        <dbReference type="ARBA" id="ARBA00010265"/>
    </source>
</evidence>
<reference evidence="8 9" key="1">
    <citation type="submission" date="2015-11" db="EMBL/GenBank/DDBJ databases">
        <title>Genome sequences of Lysobacter enzymogenes strain C3 and Lysobacter antibioticus ATCC 29479.</title>
        <authorList>
            <person name="Kobayashi D.Y."/>
        </authorList>
    </citation>
    <scope>NUCLEOTIDE SEQUENCE [LARGE SCALE GENOMIC DNA]</scope>
    <source>
        <strain evidence="8 9">C3</strain>
    </source>
</reference>
<feature type="region of interest" description="Disordered" evidence="6">
    <location>
        <begin position="191"/>
        <end position="213"/>
    </location>
</feature>
<comment type="subcellular location">
    <subcellularLocation>
        <location evidence="1">Membrane</location>
        <topology evidence="1">Single-pass membrane protein</topology>
    </subcellularLocation>
</comment>
<evidence type="ECO:0000256" key="3">
    <source>
        <dbReference type="ARBA" id="ARBA00022692"/>
    </source>
</evidence>
<feature type="region of interest" description="Disordered" evidence="6">
    <location>
        <begin position="1"/>
        <end position="42"/>
    </location>
</feature>
<accession>A0A0S2DIL1</accession>
<gene>
    <name evidence="8" type="primary">virB10</name>
    <name evidence="8" type="ORF">GLE_2820</name>
</gene>
<evidence type="ECO:0000256" key="1">
    <source>
        <dbReference type="ARBA" id="ARBA00004167"/>
    </source>
</evidence>
<feature type="region of interest" description="Disordered" evidence="6">
    <location>
        <begin position="158"/>
        <end position="177"/>
    </location>
</feature>